<comment type="caution">
    <text evidence="2">The sequence shown here is derived from an EMBL/GenBank/DDBJ whole genome shotgun (WGS) entry which is preliminary data.</text>
</comment>
<protein>
    <recommendedName>
        <fullName evidence="4">Tyr recombinase domain-containing protein</fullName>
    </recommendedName>
</protein>
<keyword evidence="1" id="KW-0233">DNA recombination</keyword>
<dbReference type="InterPro" id="IPR011010">
    <property type="entry name" value="DNA_brk_join_enz"/>
</dbReference>
<accession>A0ABS3YZF9</accession>
<organism evidence="2 3">
    <name type="scientific">Niastella soli</name>
    <dbReference type="NCBI Taxonomy" id="2821487"/>
    <lineage>
        <taxon>Bacteria</taxon>
        <taxon>Pseudomonadati</taxon>
        <taxon>Bacteroidota</taxon>
        <taxon>Chitinophagia</taxon>
        <taxon>Chitinophagales</taxon>
        <taxon>Chitinophagaceae</taxon>
        <taxon>Niastella</taxon>
    </lineage>
</organism>
<keyword evidence="3" id="KW-1185">Reference proteome</keyword>
<proteinExistence type="predicted"/>
<dbReference type="RefSeq" id="WP_209140833.1">
    <property type="nucleotide sequence ID" value="NZ_JAGHKO010000005.1"/>
</dbReference>
<reference evidence="2 3" key="1">
    <citation type="submission" date="2021-03" db="EMBL/GenBank/DDBJ databases">
        <title>Assistant Professor.</title>
        <authorList>
            <person name="Huq M.A."/>
        </authorList>
    </citation>
    <scope>NUCLEOTIDE SEQUENCE [LARGE SCALE GENOMIC DNA]</scope>
    <source>
        <strain evidence="2 3">MAH-29</strain>
    </source>
</reference>
<dbReference type="EMBL" id="JAGHKO010000005">
    <property type="protein sequence ID" value="MBO9202780.1"/>
    <property type="molecule type" value="Genomic_DNA"/>
</dbReference>
<dbReference type="InterPro" id="IPR013762">
    <property type="entry name" value="Integrase-like_cat_sf"/>
</dbReference>
<dbReference type="SUPFAM" id="SSF56349">
    <property type="entry name" value="DNA breaking-rejoining enzymes"/>
    <property type="match status" value="1"/>
</dbReference>
<name>A0ABS3YZF9_9BACT</name>
<sequence length="140" mass="16372">MKINTVGKTVNQLRTFLINRAKKKIIATIDLSDWDVVGEEVDAEYLNWEEIEKIWKLDLTGHAFLQPYRDDFVLGCLTGLRFSDFSVLESPDIRGELLYKKQQKSCRRVVIPLRQAAKDILEHRFKEDYEPLTNAEFNPL</sequence>
<evidence type="ECO:0008006" key="4">
    <source>
        <dbReference type="Google" id="ProtNLM"/>
    </source>
</evidence>
<evidence type="ECO:0000313" key="3">
    <source>
        <dbReference type="Proteomes" id="UP000677244"/>
    </source>
</evidence>
<dbReference type="Proteomes" id="UP000677244">
    <property type="component" value="Unassembled WGS sequence"/>
</dbReference>
<evidence type="ECO:0000313" key="2">
    <source>
        <dbReference type="EMBL" id="MBO9202780.1"/>
    </source>
</evidence>
<dbReference type="Gene3D" id="1.10.443.10">
    <property type="entry name" value="Intergrase catalytic core"/>
    <property type="match status" value="1"/>
</dbReference>
<evidence type="ECO:0000256" key="1">
    <source>
        <dbReference type="ARBA" id="ARBA00023172"/>
    </source>
</evidence>
<gene>
    <name evidence="2" type="ORF">J7I42_21000</name>
</gene>